<accession>A0A2G6E3L1</accession>
<evidence type="ECO:0000313" key="5">
    <source>
        <dbReference type="EMBL" id="PID56331.1"/>
    </source>
</evidence>
<dbReference type="EMBL" id="PDPS01000035">
    <property type="protein sequence ID" value="PID56331.1"/>
    <property type="molecule type" value="Genomic_DNA"/>
</dbReference>
<reference evidence="5 6" key="1">
    <citation type="submission" date="2017-10" db="EMBL/GenBank/DDBJ databases">
        <title>Novel microbial diversity and functional potential in the marine mammal oral microbiome.</title>
        <authorList>
            <person name="Dudek N.K."/>
            <person name="Sun C.L."/>
            <person name="Burstein D."/>
            <person name="Kantor R.S."/>
            <person name="Aliaga Goltsman D.S."/>
            <person name="Bik E.M."/>
            <person name="Thomas B.C."/>
            <person name="Banfield J.F."/>
            <person name="Relman D.A."/>
        </authorList>
    </citation>
    <scope>NUCLEOTIDE SEQUENCE [LARGE SCALE GENOMIC DNA]</scope>
    <source>
        <strain evidence="5">DOLZORAL124_49_17</strain>
    </source>
</reference>
<dbReference type="PANTHER" id="PTHR43649">
    <property type="entry name" value="ARABINOSE-BINDING PROTEIN-RELATED"/>
    <property type="match status" value="1"/>
</dbReference>
<comment type="caution">
    <text evidence="5">The sequence shown here is derived from an EMBL/GenBank/DDBJ whole genome shotgun (WGS) entry which is preliminary data.</text>
</comment>
<sequence>MKKMTMLLSVFLVLCYSVNVFAAEITVTYMQSGTYDKAAERIQKEFEKARGVDVELVAAPWAVLNQNHITDLTTGTGEFDVMSGEFWIASVFEHMLPLDEFVEGDDYGSTFIERIWSPGPSNFYGGKRIGVPYSADAYGIVYRTDIFEKYGIDANWETWDDFLLSLDQLQEALAGTDIAPNVYAWGAPEQNPAIFLGMYDGYLVNKHGAYELEKEKAVAALEQMAGLLEYNPDNAIGLSIDEANAVFLDGKAATLICWPSFIRAGADDPDKSKVVGNWRLGIYPGPGFPMASAWNLFISKYSDNPEASWEWIKAYSNPERAKQFMLEFGIGSPHRVTYEDEELLKLHAHDYPGQLANLSRAKSLPWTFEAFEIFFRNTGELLIGSIDAAQVVDNVHKAWAEVKVPEALVEIAEAQGLKQTE</sequence>
<proteinExistence type="inferred from homology"/>
<comment type="similarity">
    <text evidence="1">Belongs to the bacterial solute-binding protein 1 family.</text>
</comment>
<evidence type="ECO:0000256" key="1">
    <source>
        <dbReference type="ARBA" id="ARBA00008520"/>
    </source>
</evidence>
<dbReference type="AlphaFoldDB" id="A0A2G6E3L1"/>
<dbReference type="Proteomes" id="UP000229740">
    <property type="component" value="Unassembled WGS sequence"/>
</dbReference>
<evidence type="ECO:0000256" key="2">
    <source>
        <dbReference type="ARBA" id="ARBA00022448"/>
    </source>
</evidence>
<feature type="signal peptide" evidence="4">
    <location>
        <begin position="1"/>
        <end position="22"/>
    </location>
</feature>
<evidence type="ECO:0000256" key="3">
    <source>
        <dbReference type="ARBA" id="ARBA00022729"/>
    </source>
</evidence>
<dbReference type="InterPro" id="IPR006059">
    <property type="entry name" value="SBP"/>
</dbReference>
<evidence type="ECO:0000256" key="4">
    <source>
        <dbReference type="SAM" id="SignalP"/>
    </source>
</evidence>
<dbReference type="SUPFAM" id="SSF53850">
    <property type="entry name" value="Periplasmic binding protein-like II"/>
    <property type="match status" value="1"/>
</dbReference>
<gene>
    <name evidence="5" type="ORF">CSB45_11630</name>
</gene>
<name>A0A2G6E3L1_9BACT</name>
<protein>
    <recommendedName>
        <fullName evidence="7">ABC transporter substrate-binding protein</fullName>
    </recommendedName>
</protein>
<keyword evidence="2" id="KW-0813">Transport</keyword>
<evidence type="ECO:0000313" key="6">
    <source>
        <dbReference type="Proteomes" id="UP000229740"/>
    </source>
</evidence>
<dbReference type="Gene3D" id="3.40.190.10">
    <property type="entry name" value="Periplasmic binding protein-like II"/>
    <property type="match status" value="2"/>
</dbReference>
<dbReference type="InterPro" id="IPR050490">
    <property type="entry name" value="Bact_solute-bd_prot1"/>
</dbReference>
<dbReference type="PANTHER" id="PTHR43649:SF34">
    <property type="entry name" value="ABC TRANSPORTER PERIPLASMIC-BINDING PROTEIN YCJN-RELATED"/>
    <property type="match status" value="1"/>
</dbReference>
<feature type="chain" id="PRO_5013660627" description="ABC transporter substrate-binding protein" evidence="4">
    <location>
        <begin position="23"/>
        <end position="421"/>
    </location>
</feature>
<organism evidence="5 6">
    <name type="scientific">candidate division KSB3 bacterium</name>
    <dbReference type="NCBI Taxonomy" id="2044937"/>
    <lineage>
        <taxon>Bacteria</taxon>
        <taxon>candidate division KSB3</taxon>
    </lineage>
</organism>
<dbReference type="Pfam" id="PF01547">
    <property type="entry name" value="SBP_bac_1"/>
    <property type="match status" value="1"/>
</dbReference>
<keyword evidence="3 4" id="KW-0732">Signal</keyword>
<evidence type="ECO:0008006" key="7">
    <source>
        <dbReference type="Google" id="ProtNLM"/>
    </source>
</evidence>